<name>A0ABS4K9B3_9CLOT</name>
<proteinExistence type="predicted"/>
<dbReference type="Proteomes" id="UP001519308">
    <property type="component" value="Unassembled WGS sequence"/>
</dbReference>
<dbReference type="InterPro" id="IPR039552">
    <property type="entry name" value="IS66_C"/>
</dbReference>
<gene>
    <name evidence="2" type="ORF">J2Z44_003029</name>
</gene>
<organism evidence="2 3">
    <name type="scientific">Clostridium punense</name>
    <dbReference type="NCBI Taxonomy" id="1054297"/>
    <lineage>
        <taxon>Bacteria</taxon>
        <taxon>Bacillati</taxon>
        <taxon>Bacillota</taxon>
        <taxon>Clostridia</taxon>
        <taxon>Eubacteriales</taxon>
        <taxon>Clostridiaceae</taxon>
        <taxon>Clostridium</taxon>
    </lineage>
</organism>
<keyword evidence="3" id="KW-1185">Reference proteome</keyword>
<protein>
    <recommendedName>
        <fullName evidence="1">Transposase IS66 C-terminal domain-containing protein</fullName>
    </recommendedName>
</protein>
<dbReference type="Pfam" id="PF13817">
    <property type="entry name" value="DDE_Tnp_IS66_C"/>
    <property type="match status" value="1"/>
</dbReference>
<evidence type="ECO:0000259" key="1">
    <source>
        <dbReference type="Pfam" id="PF13817"/>
    </source>
</evidence>
<sequence length="97" mass="10859">MKPVAITRKNSLFSDSTDGAEASATVFSIINTAAANNLDAYKYLEYLFQRLPNSNFASNSSVLDEYLPWSDKVQIECRINTTETEINKEEEHCSESA</sequence>
<evidence type="ECO:0000313" key="2">
    <source>
        <dbReference type="EMBL" id="MBP2023194.1"/>
    </source>
</evidence>
<dbReference type="RefSeq" id="WP_021281773.1">
    <property type="nucleotide sequence ID" value="NZ_JBHRZU010000070.1"/>
</dbReference>
<evidence type="ECO:0000313" key="3">
    <source>
        <dbReference type="Proteomes" id="UP001519308"/>
    </source>
</evidence>
<accession>A0ABS4K9B3</accession>
<dbReference type="EMBL" id="JAGGLL010000024">
    <property type="protein sequence ID" value="MBP2023194.1"/>
    <property type="molecule type" value="Genomic_DNA"/>
</dbReference>
<feature type="domain" description="Transposase IS66 C-terminal" evidence="1">
    <location>
        <begin position="28"/>
        <end position="69"/>
    </location>
</feature>
<comment type="caution">
    <text evidence="2">The sequence shown here is derived from an EMBL/GenBank/DDBJ whole genome shotgun (WGS) entry which is preliminary data.</text>
</comment>
<reference evidence="2 3" key="1">
    <citation type="submission" date="2021-03" db="EMBL/GenBank/DDBJ databases">
        <title>Genomic Encyclopedia of Type Strains, Phase IV (KMG-IV): sequencing the most valuable type-strain genomes for metagenomic binning, comparative biology and taxonomic classification.</title>
        <authorList>
            <person name="Goeker M."/>
        </authorList>
    </citation>
    <scope>NUCLEOTIDE SEQUENCE [LARGE SCALE GENOMIC DNA]</scope>
    <source>
        <strain evidence="2 3">DSM 28650</strain>
    </source>
</reference>